<comment type="caution">
    <text evidence="1">The sequence shown here is derived from an EMBL/GenBank/DDBJ whole genome shotgun (WGS) entry which is preliminary data.</text>
</comment>
<dbReference type="EMBL" id="JAUEPP010000007">
    <property type="protein sequence ID" value="KAK3338949.1"/>
    <property type="molecule type" value="Genomic_DNA"/>
</dbReference>
<gene>
    <name evidence="1" type="ORF">B0H65DRAFT_285531</name>
</gene>
<protein>
    <submittedName>
        <fullName evidence="1">Uncharacterized protein</fullName>
    </submittedName>
</protein>
<dbReference type="Proteomes" id="UP001278500">
    <property type="component" value="Unassembled WGS sequence"/>
</dbReference>
<dbReference type="GeneID" id="87860095"/>
<evidence type="ECO:0000313" key="2">
    <source>
        <dbReference type="Proteomes" id="UP001278500"/>
    </source>
</evidence>
<reference evidence="1" key="2">
    <citation type="submission" date="2023-06" db="EMBL/GenBank/DDBJ databases">
        <authorList>
            <consortium name="Lawrence Berkeley National Laboratory"/>
            <person name="Haridas S."/>
            <person name="Hensen N."/>
            <person name="Bonometti L."/>
            <person name="Westerberg I."/>
            <person name="Brannstrom I.O."/>
            <person name="Guillou S."/>
            <person name="Cros-Aarteil S."/>
            <person name="Calhoun S."/>
            <person name="Kuo A."/>
            <person name="Mondo S."/>
            <person name="Pangilinan J."/>
            <person name="Riley R."/>
            <person name="Labutti K."/>
            <person name="Andreopoulos B."/>
            <person name="Lipzen A."/>
            <person name="Chen C."/>
            <person name="Yanf M."/>
            <person name="Daum C."/>
            <person name="Ng V."/>
            <person name="Clum A."/>
            <person name="Steindorff A."/>
            <person name="Ohm R."/>
            <person name="Martin F."/>
            <person name="Silar P."/>
            <person name="Natvig D."/>
            <person name="Lalanne C."/>
            <person name="Gautier V."/>
            <person name="Ament-Velasquez S.L."/>
            <person name="Kruys A."/>
            <person name="Hutchinson M.I."/>
            <person name="Powell A.J."/>
            <person name="Barry K."/>
            <person name="Miller A.N."/>
            <person name="Grigoriev I.V."/>
            <person name="Debuchy R."/>
            <person name="Gladieux P."/>
            <person name="Thoren M.H."/>
            <person name="Johannesson H."/>
        </authorList>
    </citation>
    <scope>NUCLEOTIDE SEQUENCE</scope>
    <source>
        <strain evidence="1">CBS 560.94</strain>
    </source>
</reference>
<sequence length="152" mass="17293">MTNHLMIRYLLSCPVPLLCFPADRSINCRRLTVSRVSFHPTLRVSIKPPRGGQPNVEIATPEGLPVGHPLPRGPLQFPKARTRFLPMVVLCSSPLIFKAIQPAWRMADFLYGSLAEHLPQWTKTRQWAPCWQGKLCLKDNRKESTSRRRSGP</sequence>
<accession>A0AAE0J8H2</accession>
<proteinExistence type="predicted"/>
<dbReference type="AlphaFoldDB" id="A0AAE0J8H2"/>
<dbReference type="RefSeq" id="XP_062678309.1">
    <property type="nucleotide sequence ID" value="XM_062822941.1"/>
</dbReference>
<organism evidence="1 2">
    <name type="scientific">Neurospora tetraspora</name>
    <dbReference type="NCBI Taxonomy" id="94610"/>
    <lineage>
        <taxon>Eukaryota</taxon>
        <taxon>Fungi</taxon>
        <taxon>Dikarya</taxon>
        <taxon>Ascomycota</taxon>
        <taxon>Pezizomycotina</taxon>
        <taxon>Sordariomycetes</taxon>
        <taxon>Sordariomycetidae</taxon>
        <taxon>Sordariales</taxon>
        <taxon>Sordariaceae</taxon>
        <taxon>Neurospora</taxon>
    </lineage>
</organism>
<keyword evidence="2" id="KW-1185">Reference proteome</keyword>
<evidence type="ECO:0000313" key="1">
    <source>
        <dbReference type="EMBL" id="KAK3338949.1"/>
    </source>
</evidence>
<reference evidence="1" key="1">
    <citation type="journal article" date="2023" name="Mol. Phylogenet. Evol.">
        <title>Genome-scale phylogeny and comparative genomics of the fungal order Sordariales.</title>
        <authorList>
            <person name="Hensen N."/>
            <person name="Bonometti L."/>
            <person name="Westerberg I."/>
            <person name="Brannstrom I.O."/>
            <person name="Guillou S."/>
            <person name="Cros-Aarteil S."/>
            <person name="Calhoun S."/>
            <person name="Haridas S."/>
            <person name="Kuo A."/>
            <person name="Mondo S."/>
            <person name="Pangilinan J."/>
            <person name="Riley R."/>
            <person name="LaButti K."/>
            <person name="Andreopoulos B."/>
            <person name="Lipzen A."/>
            <person name="Chen C."/>
            <person name="Yan M."/>
            <person name="Daum C."/>
            <person name="Ng V."/>
            <person name="Clum A."/>
            <person name="Steindorff A."/>
            <person name="Ohm R.A."/>
            <person name="Martin F."/>
            <person name="Silar P."/>
            <person name="Natvig D.O."/>
            <person name="Lalanne C."/>
            <person name="Gautier V."/>
            <person name="Ament-Velasquez S.L."/>
            <person name="Kruys A."/>
            <person name="Hutchinson M.I."/>
            <person name="Powell A.J."/>
            <person name="Barry K."/>
            <person name="Miller A.N."/>
            <person name="Grigoriev I.V."/>
            <person name="Debuchy R."/>
            <person name="Gladieux P."/>
            <person name="Hiltunen Thoren M."/>
            <person name="Johannesson H."/>
        </authorList>
    </citation>
    <scope>NUCLEOTIDE SEQUENCE</scope>
    <source>
        <strain evidence="1">CBS 560.94</strain>
    </source>
</reference>
<name>A0AAE0J8H2_9PEZI</name>